<evidence type="ECO:0000313" key="2">
    <source>
        <dbReference type="Proteomes" id="UP000191897"/>
    </source>
</evidence>
<evidence type="ECO:0000313" key="1">
    <source>
        <dbReference type="EMBL" id="CUX63324.1"/>
    </source>
</evidence>
<dbReference type="AlphaFoldDB" id="A0A1S7S6E9"/>
<dbReference type="EMBL" id="FBWC01000031">
    <property type="protein sequence ID" value="CUX63324.1"/>
    <property type="molecule type" value="Genomic_DNA"/>
</dbReference>
<proteinExistence type="predicted"/>
<accession>A0A1S7S6E9</accession>
<name>A0A1S7S6E9_AGRTU</name>
<reference evidence="1 2" key="1">
    <citation type="submission" date="2016-01" db="EMBL/GenBank/DDBJ databases">
        <authorList>
            <person name="Oliw E.H."/>
        </authorList>
    </citation>
    <scope>NUCLEOTIDE SEQUENCE [LARGE SCALE GENOMIC DNA]</scope>
    <source>
        <strain evidence="1 2">Kerr 14</strain>
    </source>
</reference>
<dbReference type="Proteomes" id="UP000191897">
    <property type="component" value="Unassembled WGS sequence"/>
</dbReference>
<protein>
    <submittedName>
        <fullName evidence="1">Uncharacterized protein</fullName>
    </submittedName>
</protein>
<sequence>MSRTTVAGSLMSFFMPYSSMQFSTDGGRKRALLIVNKHDLPANFKFRAFETQVHFRHCLSRRTRYHDCAVGR</sequence>
<gene>
    <name evidence="1" type="ORF">AGR4C_Lc90079</name>
</gene>
<organism evidence="1 2">
    <name type="scientific">Agrobacterium tumefaciens str. Kerr 14</name>
    <dbReference type="NCBI Taxonomy" id="1183424"/>
    <lineage>
        <taxon>Bacteria</taxon>
        <taxon>Pseudomonadati</taxon>
        <taxon>Pseudomonadota</taxon>
        <taxon>Alphaproteobacteria</taxon>
        <taxon>Hyphomicrobiales</taxon>
        <taxon>Rhizobiaceae</taxon>
        <taxon>Rhizobium/Agrobacterium group</taxon>
        <taxon>Agrobacterium</taxon>
        <taxon>Agrobacterium tumefaciens complex</taxon>
    </lineage>
</organism>